<dbReference type="RefSeq" id="WP_021298577.1">
    <property type="nucleotide sequence ID" value="NZ_AURB01000198.1"/>
</dbReference>
<dbReference type="Proteomes" id="UP000829401">
    <property type="component" value="Chromosome"/>
</dbReference>
<dbReference type="EMBL" id="CP080467">
    <property type="protein sequence ID" value="UNO48071.1"/>
    <property type="molecule type" value="Genomic_DNA"/>
</dbReference>
<dbReference type="AlphaFoldDB" id="T0CP02"/>
<gene>
    <name evidence="1" type="ORF">K1I37_15465</name>
</gene>
<proteinExistence type="predicted"/>
<keyword evidence="2" id="KW-1185">Reference proteome</keyword>
<dbReference type="InterPro" id="IPR050515">
    <property type="entry name" value="Beta-lactam/transpept"/>
</dbReference>
<dbReference type="OrthoDB" id="2985542at2"/>
<accession>A0A9E6ZJR0</accession>
<organism evidence="1 2">
    <name type="scientific">Alicyclobacillus acidoterrestris (strain ATCC 49025 / DSM 3922 / CIP 106132 / NCIMB 13137 / GD3B)</name>
    <dbReference type="NCBI Taxonomy" id="1356854"/>
    <lineage>
        <taxon>Bacteria</taxon>
        <taxon>Bacillati</taxon>
        <taxon>Bacillota</taxon>
        <taxon>Bacilli</taxon>
        <taxon>Bacillales</taxon>
        <taxon>Alicyclobacillaceae</taxon>
        <taxon>Alicyclobacillus</taxon>
    </lineage>
</organism>
<dbReference type="PANTHER" id="PTHR30627">
    <property type="entry name" value="PEPTIDOGLYCAN D,D-TRANSPEPTIDASE"/>
    <property type="match status" value="1"/>
</dbReference>
<dbReference type="GO" id="GO:0005886">
    <property type="term" value="C:plasma membrane"/>
    <property type="evidence" value="ECO:0007669"/>
    <property type="project" value="TreeGrafter"/>
</dbReference>
<dbReference type="InterPro" id="IPR012338">
    <property type="entry name" value="Beta-lactam/transpept-like"/>
</dbReference>
<dbReference type="SUPFAM" id="SSF56601">
    <property type="entry name" value="beta-lactamase/transpeptidase-like"/>
    <property type="match status" value="1"/>
</dbReference>
<dbReference type="STRING" id="1356854.N007_17195"/>
<dbReference type="Gene3D" id="3.40.710.10">
    <property type="entry name" value="DD-peptidase/beta-lactamase superfamily"/>
    <property type="match status" value="1"/>
</dbReference>
<dbReference type="Pfam" id="PF00905">
    <property type="entry name" value="Transpeptidase"/>
    <property type="match status" value="1"/>
</dbReference>
<dbReference type="eggNOG" id="COG0768">
    <property type="taxonomic scope" value="Bacteria"/>
</dbReference>
<dbReference type="GO" id="GO:0071555">
    <property type="term" value="P:cell wall organization"/>
    <property type="evidence" value="ECO:0007669"/>
    <property type="project" value="TreeGrafter"/>
</dbReference>
<evidence type="ECO:0000313" key="2">
    <source>
        <dbReference type="Proteomes" id="UP000829401"/>
    </source>
</evidence>
<dbReference type="KEGG" id="aaco:K1I37_15465"/>
<reference evidence="2" key="1">
    <citation type="journal article" date="2022" name="G3 (Bethesda)">
        <title>Unveiling the complete genome sequence of Alicyclobacillus acidoterrestris DSM 3922T, a taint-producing strain.</title>
        <authorList>
            <person name="Leonardo I.C."/>
            <person name="Barreto Crespo M.T."/>
            <person name="Gaspar F.B."/>
        </authorList>
    </citation>
    <scope>NUCLEOTIDE SEQUENCE [LARGE SCALE GENOMIC DNA]</scope>
    <source>
        <strain evidence="2">DSM 3922</strain>
    </source>
</reference>
<protein>
    <submittedName>
        <fullName evidence="1">Uncharacterized protein</fullName>
    </submittedName>
</protein>
<sequence>MGKSELRVRRLICLYAIWIILSAVLLGRLFLVMVFPHGFLAGAGGMSVPRWKLDAEHFDVEMTSDARGHIEFADGRLWQAKGMAGSAKQSAGQSIDAKPYATPQAIEAPDSAHSDSARGSVVAPEIVGAIGLPDVWPKAGKAVPEQGRSGLEYTFDALLSGRRPGLIGQIVPPTGASEVPSEMEPNATFTLTPIPGKNVVTTIDEDKQRYAEQLLRAAGVAHASMVSISLPDGDISVLASANHQFSDALRAIAPGSVFKLVTGAAALESHTYRSDTHFVCRGFLRVPRVRLHCWRTHGRLSLREAIAQSCDVAFAEMGIRLGRTALAVQAQRFGLNTTGLVPYGREEMIPGADKGVVYRHSGDDEGLLANTAIGQEDVRITPLQGALLAATLAEDGRYHRARLVRGFSDAQGRFTPFYLRRADTAGLDACSPYTASVLREGMWAAVHDPSGTAYPLHTYPIAAKTGTAELPNGHVNAWLIGYQVDASGTPTSAFAICVADEPSAQAHAHLFALAKKWLAPAAAAREDRAPQV</sequence>
<dbReference type="InterPro" id="IPR001460">
    <property type="entry name" value="PCN-bd_Tpept"/>
</dbReference>
<name>T0CP02_ALIAG</name>
<accession>T0CP02</accession>
<dbReference type="GO" id="GO:0008658">
    <property type="term" value="F:penicillin binding"/>
    <property type="evidence" value="ECO:0007669"/>
    <property type="project" value="InterPro"/>
</dbReference>
<evidence type="ECO:0000313" key="1">
    <source>
        <dbReference type="EMBL" id="UNO48071.1"/>
    </source>
</evidence>